<dbReference type="STRING" id="1314777.A0A164V2P0"/>
<evidence type="ECO:0000256" key="1">
    <source>
        <dbReference type="SAM" id="MobiDB-lite"/>
    </source>
</evidence>
<dbReference type="Proteomes" id="UP000076722">
    <property type="component" value="Unassembled WGS sequence"/>
</dbReference>
<evidence type="ECO:0000313" key="3">
    <source>
        <dbReference type="EMBL" id="KZS93760.1"/>
    </source>
</evidence>
<accession>A0A164V2P0</accession>
<dbReference type="InterPro" id="IPR015943">
    <property type="entry name" value="WD40/YVTN_repeat-like_dom_sf"/>
</dbReference>
<dbReference type="Pfam" id="PF00400">
    <property type="entry name" value="WD40"/>
    <property type="match status" value="1"/>
</dbReference>
<feature type="compositionally biased region" description="Polar residues" evidence="1">
    <location>
        <begin position="487"/>
        <end position="496"/>
    </location>
</feature>
<dbReference type="InterPro" id="IPR049916">
    <property type="entry name" value="WDR72-like"/>
</dbReference>
<feature type="signal peptide" evidence="2">
    <location>
        <begin position="1"/>
        <end position="20"/>
    </location>
</feature>
<name>A0A164V2P0_9AGAM</name>
<dbReference type="PANTHER" id="PTHR44099">
    <property type="entry name" value="RABCONNECTIN-3B, ISOFORM A"/>
    <property type="match status" value="1"/>
</dbReference>
<dbReference type="SMART" id="SM00320">
    <property type="entry name" value="WD40"/>
    <property type="match status" value="3"/>
</dbReference>
<keyword evidence="4" id="KW-1185">Reference proteome</keyword>
<dbReference type="PANTHER" id="PTHR44099:SF4">
    <property type="entry name" value="RABCONNECTIN-3B, ISOFORM A"/>
    <property type="match status" value="1"/>
</dbReference>
<dbReference type="GO" id="GO:0005737">
    <property type="term" value="C:cytoplasm"/>
    <property type="evidence" value="ECO:0007669"/>
    <property type="project" value="TreeGrafter"/>
</dbReference>
<reference evidence="3 4" key="1">
    <citation type="journal article" date="2016" name="Mol. Biol. Evol.">
        <title>Comparative Genomics of Early-Diverging Mushroom-Forming Fungi Provides Insights into the Origins of Lignocellulose Decay Capabilities.</title>
        <authorList>
            <person name="Nagy L.G."/>
            <person name="Riley R."/>
            <person name="Tritt A."/>
            <person name="Adam C."/>
            <person name="Daum C."/>
            <person name="Floudas D."/>
            <person name="Sun H."/>
            <person name="Yadav J.S."/>
            <person name="Pangilinan J."/>
            <person name="Larsson K.H."/>
            <person name="Matsuura K."/>
            <person name="Barry K."/>
            <person name="Labutti K."/>
            <person name="Kuo R."/>
            <person name="Ohm R.A."/>
            <person name="Bhattacharya S.S."/>
            <person name="Shirouzu T."/>
            <person name="Yoshinaga Y."/>
            <person name="Martin F.M."/>
            <person name="Grigoriev I.V."/>
            <person name="Hibbett D.S."/>
        </authorList>
    </citation>
    <scope>NUCLEOTIDE SEQUENCE [LARGE SCALE GENOMIC DNA]</scope>
    <source>
        <strain evidence="3 4">HHB9708</strain>
    </source>
</reference>
<feature type="region of interest" description="Disordered" evidence="1">
    <location>
        <begin position="105"/>
        <end position="146"/>
    </location>
</feature>
<sequence length="1415" mass="153557">MPKASASLLFPLTFPGAALTASELIEQASLDASPCSLISWGLEDGLPSSVPEYPGDVGIVMGCEDGSIFLFHYAPVMDVPKKPRAENLTEITASLSKSGITKIPLLAANRPTSPTSPNGNGPRPRASSSESARTAQSNGYHSHLPSITSRTQAAALVSTAQVEAPKNYVDFDNEPDKLKDMLRSKGVVKDRGFLDALRPDPDNKVDLDKRPSIEVRRPTIQLPSTLPTSRPMSPEPSSPISIATKAPTSDDSVKRSWKLRAHIIPPLTGVGHAVRSLAVVEASRAILSLQESGTLSVISVQDGRAMSSLHLPNTPHLTVPSLPPSQTPNSFLKAIPSQASWSWRGLQVSAAEAPLILVCASDETRSGSRAREVLLLMKSASQFGYQDPDLLTKVGEWVVDSPAKHGGMIKGTDGNTQIFHLTQSGNIRLLTIQVLPAAAVDLKIPIPVKPFQFNVSSAASTRPSTPHNLPLNLPSLPNLPNPFKGLNSRTGTSTPTDAAPAGVPGRVEILDVSTLGAVGTDDVLELNVHVFDQTFVALVRTEEALKVFKHEADRWTTELSLDAEDIISSKLFAESHLAIIYTDRIEIHDTTKPALQNGNSTATHMLPLNVPSLLLSSPLECFQALHWVSPPGFLLTRLSSKSKRKLELYPLPTLTSDKKPNMEQRLRPKVLWASSSRISSLDIPEARITASLPLELNLIILGYSDGTVERSSLPDLLSPLRGIKSPPHRSPKKLNGAVVSLSRCRNSRTNQVLLVGGGDDGSIGIWDFLWVAFTTPLMQVISLEEESVGRLRGCLLCVSEDGTVAAVSPDGFELLYLIPGSAASLKKICLGQDNLILIYNNGRARLWDVKTLEFWRSMENSKAEELVAQGGWVEAVIDETFAGRPQGALLSRGKACASSTILVEFDHVRDWLRARDPERVPRDGKGRAIARTELLRLLLDPLLPSKLNDDIDDVSEALLGGRSGTCFIGLSSFQGRYLSSLNCDPKEWWQLSPVATSSRLLVLLMTLRLTLGYNEMEQNANQLITFFTGALREAVGTSYQSPLLSHLAEFWYHSSLETRQSARSLFDAAVASLPDSEVVDLVEQWQHSLPCLQPDAHKADAQAAIALLVTGHVASERYPLLSASTLTDIAKSITLYFHDDASPHRVLAIDLCASGFQIWQHYVDAMEILRSLFALATGDAASSPQARAAVLQIASSNTPLFITTLALDIAHPQSVDQRKSIMPLVAFLIRKKPLVLYPNLPKLVEAVVKSLDPNSATGREAVLDAATEILAQVVKTFPTVDFHAPSQRLAVGTSEGAVIMYDLNSATRLYVLEGHRKRIVACSFSPDGRRLVTVSLEESVVLVWKVGSSLISFFTPGAPPRQGHGNSDPFKTLAFNVGDEAYMTTAATLEWVRFEWPGPRSVKLMIRDSTLTFST</sequence>
<dbReference type="SUPFAM" id="SSF50998">
    <property type="entry name" value="Quinoprotein alcohol dehydrogenase-like"/>
    <property type="match status" value="1"/>
</dbReference>
<feature type="chain" id="PRO_5007853703" evidence="2">
    <location>
        <begin position="21"/>
        <end position="1415"/>
    </location>
</feature>
<dbReference type="EMBL" id="KV419406">
    <property type="protein sequence ID" value="KZS93760.1"/>
    <property type="molecule type" value="Genomic_DNA"/>
</dbReference>
<gene>
    <name evidence="3" type="ORF">SISNIDRAFT_495336</name>
</gene>
<dbReference type="SUPFAM" id="SSF48371">
    <property type="entry name" value="ARM repeat"/>
    <property type="match status" value="1"/>
</dbReference>
<evidence type="ECO:0000256" key="2">
    <source>
        <dbReference type="SAM" id="SignalP"/>
    </source>
</evidence>
<feature type="compositionally biased region" description="Polar residues" evidence="1">
    <location>
        <begin position="110"/>
        <end position="119"/>
    </location>
</feature>
<keyword evidence="2" id="KW-0732">Signal</keyword>
<evidence type="ECO:0000313" key="4">
    <source>
        <dbReference type="Proteomes" id="UP000076722"/>
    </source>
</evidence>
<dbReference type="Gene3D" id="2.130.10.10">
    <property type="entry name" value="YVTN repeat-like/Quinoprotein amine dehydrogenase"/>
    <property type="match status" value="2"/>
</dbReference>
<feature type="compositionally biased region" description="Low complexity" evidence="1">
    <location>
        <begin position="123"/>
        <end position="137"/>
    </location>
</feature>
<proteinExistence type="predicted"/>
<feature type="region of interest" description="Disordered" evidence="1">
    <location>
        <begin position="483"/>
        <end position="503"/>
    </location>
</feature>
<feature type="region of interest" description="Disordered" evidence="1">
    <location>
        <begin position="222"/>
        <end position="247"/>
    </location>
</feature>
<organism evidence="3 4">
    <name type="scientific">Sistotremastrum niveocremeum HHB9708</name>
    <dbReference type="NCBI Taxonomy" id="1314777"/>
    <lineage>
        <taxon>Eukaryota</taxon>
        <taxon>Fungi</taxon>
        <taxon>Dikarya</taxon>
        <taxon>Basidiomycota</taxon>
        <taxon>Agaricomycotina</taxon>
        <taxon>Agaricomycetes</taxon>
        <taxon>Sistotremastrales</taxon>
        <taxon>Sistotremastraceae</taxon>
        <taxon>Sertulicium</taxon>
        <taxon>Sertulicium niveocremeum</taxon>
    </lineage>
</organism>
<dbReference type="OrthoDB" id="338622at2759"/>
<dbReference type="InterPro" id="IPR016024">
    <property type="entry name" value="ARM-type_fold"/>
</dbReference>
<dbReference type="InterPro" id="IPR001680">
    <property type="entry name" value="WD40_rpt"/>
</dbReference>
<protein>
    <submittedName>
        <fullName evidence="3">WD40 repeat-like protein</fullName>
    </submittedName>
</protein>
<dbReference type="InterPro" id="IPR011047">
    <property type="entry name" value="Quinoprotein_ADH-like_sf"/>
</dbReference>